<dbReference type="InterPro" id="IPR036390">
    <property type="entry name" value="WH_DNA-bd_sf"/>
</dbReference>
<feature type="domain" description="HTH marR-type" evidence="2">
    <location>
        <begin position="40"/>
        <end position="175"/>
    </location>
</feature>
<dbReference type="PROSITE" id="PS50995">
    <property type="entry name" value="HTH_MARR_2"/>
    <property type="match status" value="1"/>
</dbReference>
<organism evidence="3 4">
    <name type="scientific">Streptodolium elevatio</name>
    <dbReference type="NCBI Taxonomy" id="3157996"/>
    <lineage>
        <taxon>Bacteria</taxon>
        <taxon>Bacillati</taxon>
        <taxon>Actinomycetota</taxon>
        <taxon>Actinomycetes</taxon>
        <taxon>Kitasatosporales</taxon>
        <taxon>Streptomycetaceae</taxon>
        <taxon>Streptodolium</taxon>
    </lineage>
</organism>
<evidence type="ECO:0000313" key="3">
    <source>
        <dbReference type="EMBL" id="MEU8133656.1"/>
    </source>
</evidence>
<dbReference type="PANTHER" id="PTHR33164">
    <property type="entry name" value="TRANSCRIPTIONAL REGULATOR, MARR FAMILY"/>
    <property type="match status" value="1"/>
</dbReference>
<proteinExistence type="predicted"/>
<dbReference type="InterPro" id="IPR039422">
    <property type="entry name" value="MarR/SlyA-like"/>
</dbReference>
<dbReference type="Gene3D" id="1.10.10.10">
    <property type="entry name" value="Winged helix-like DNA-binding domain superfamily/Winged helix DNA-binding domain"/>
    <property type="match status" value="1"/>
</dbReference>
<dbReference type="InterPro" id="IPR000835">
    <property type="entry name" value="HTH_MarR-typ"/>
</dbReference>
<dbReference type="PANTHER" id="PTHR33164:SF99">
    <property type="entry name" value="MARR FAMILY REGULATORY PROTEIN"/>
    <property type="match status" value="1"/>
</dbReference>
<feature type="compositionally biased region" description="Low complexity" evidence="1">
    <location>
        <begin position="1"/>
        <end position="11"/>
    </location>
</feature>
<evidence type="ECO:0000256" key="1">
    <source>
        <dbReference type="SAM" id="MobiDB-lite"/>
    </source>
</evidence>
<comment type="caution">
    <text evidence="3">The sequence shown here is derived from an EMBL/GenBank/DDBJ whole genome shotgun (WGS) entry which is preliminary data.</text>
</comment>
<dbReference type="RefSeq" id="WP_358351504.1">
    <property type="nucleotide sequence ID" value="NZ_JBEZFP010000016.1"/>
</dbReference>
<dbReference type="InterPro" id="IPR036388">
    <property type="entry name" value="WH-like_DNA-bd_sf"/>
</dbReference>
<dbReference type="SMART" id="SM00347">
    <property type="entry name" value="HTH_MARR"/>
    <property type="match status" value="1"/>
</dbReference>
<dbReference type="SUPFAM" id="SSF46785">
    <property type="entry name" value="Winged helix' DNA-binding domain"/>
    <property type="match status" value="1"/>
</dbReference>
<dbReference type="EMBL" id="JBEZFP010000016">
    <property type="protein sequence ID" value="MEU8133656.1"/>
    <property type="molecule type" value="Genomic_DNA"/>
</dbReference>
<evidence type="ECO:0000313" key="4">
    <source>
        <dbReference type="Proteomes" id="UP001551482"/>
    </source>
</evidence>
<protein>
    <submittedName>
        <fullName evidence="3">MarR family winged helix-turn-helix transcriptional regulator</fullName>
    </submittedName>
</protein>
<reference evidence="3 4" key="1">
    <citation type="submission" date="2024-06" db="EMBL/GenBank/DDBJ databases">
        <title>The Natural Products Discovery Center: Release of the First 8490 Sequenced Strains for Exploring Actinobacteria Biosynthetic Diversity.</title>
        <authorList>
            <person name="Kalkreuter E."/>
            <person name="Kautsar S.A."/>
            <person name="Yang D."/>
            <person name="Bader C.D."/>
            <person name="Teijaro C.N."/>
            <person name="Fluegel L."/>
            <person name="Davis C.M."/>
            <person name="Simpson J.R."/>
            <person name="Lauterbach L."/>
            <person name="Steele A.D."/>
            <person name="Gui C."/>
            <person name="Meng S."/>
            <person name="Li G."/>
            <person name="Viehrig K."/>
            <person name="Ye F."/>
            <person name="Su P."/>
            <person name="Kiefer A.F."/>
            <person name="Nichols A."/>
            <person name="Cepeda A.J."/>
            <person name="Yan W."/>
            <person name="Fan B."/>
            <person name="Jiang Y."/>
            <person name="Adhikari A."/>
            <person name="Zheng C.-J."/>
            <person name="Schuster L."/>
            <person name="Cowan T.M."/>
            <person name="Smanski M.J."/>
            <person name="Chevrette M.G."/>
            <person name="De Carvalho L.P.S."/>
            <person name="Shen B."/>
        </authorList>
    </citation>
    <scope>NUCLEOTIDE SEQUENCE [LARGE SCALE GENOMIC DNA]</scope>
    <source>
        <strain evidence="3 4">NPDC048946</strain>
    </source>
</reference>
<name>A0ABV3DD94_9ACTN</name>
<evidence type="ECO:0000259" key="2">
    <source>
        <dbReference type="PROSITE" id="PS50995"/>
    </source>
</evidence>
<keyword evidence="4" id="KW-1185">Reference proteome</keyword>
<sequence>MPSSPRTAGAPKPGPAPGAPARRSPDAATPPETDADIAAAWDAYRRLHQFVDAAVARELEQQSGLSMPDYEVLAALAAMTGPDSCIRVRGLAAHLHWAHSRLSRQLGRMEARGLIAREPCERDGRGDDVVLTDQGREAYDQAAPGHLASVHRHFTGLLSPAQRAALVGIERTVRLAGTGQPTP</sequence>
<dbReference type="Proteomes" id="UP001551482">
    <property type="component" value="Unassembled WGS sequence"/>
</dbReference>
<gene>
    <name evidence="3" type="ORF">AB0C36_09125</name>
</gene>
<dbReference type="Pfam" id="PF12802">
    <property type="entry name" value="MarR_2"/>
    <property type="match status" value="1"/>
</dbReference>
<feature type="region of interest" description="Disordered" evidence="1">
    <location>
        <begin position="1"/>
        <end position="34"/>
    </location>
</feature>
<accession>A0ABV3DD94</accession>